<dbReference type="CDD" id="cd04673">
    <property type="entry name" value="NUDIX_ADPRase"/>
    <property type="match status" value="1"/>
</dbReference>
<evidence type="ECO:0000313" key="5">
    <source>
        <dbReference type="Proteomes" id="UP000291189"/>
    </source>
</evidence>
<dbReference type="InterPro" id="IPR015797">
    <property type="entry name" value="NUDIX_hydrolase-like_dom_sf"/>
</dbReference>
<organism evidence="4 5">
    <name type="scientific">Nocardioides iriomotensis</name>
    <dbReference type="NCBI Taxonomy" id="715784"/>
    <lineage>
        <taxon>Bacteria</taxon>
        <taxon>Bacillati</taxon>
        <taxon>Actinomycetota</taxon>
        <taxon>Actinomycetes</taxon>
        <taxon>Propionibacteriales</taxon>
        <taxon>Nocardioidaceae</taxon>
        <taxon>Nocardioides</taxon>
    </lineage>
</organism>
<dbReference type="Gene3D" id="3.90.79.10">
    <property type="entry name" value="Nucleoside Triphosphate Pyrophosphohydrolase"/>
    <property type="match status" value="1"/>
</dbReference>
<dbReference type="RefSeq" id="WP_129985618.1">
    <property type="nucleotide sequence ID" value="NZ_SDPU01000012.1"/>
</dbReference>
<evidence type="ECO:0000313" key="4">
    <source>
        <dbReference type="EMBL" id="RYU14104.1"/>
    </source>
</evidence>
<proteinExistence type="predicted"/>
<dbReference type="Pfam" id="PF00293">
    <property type="entry name" value="NUDIX"/>
    <property type="match status" value="1"/>
</dbReference>
<dbReference type="PANTHER" id="PTHR43046">
    <property type="entry name" value="GDP-MANNOSE MANNOSYL HYDROLASE"/>
    <property type="match status" value="1"/>
</dbReference>
<dbReference type="PANTHER" id="PTHR43046:SF14">
    <property type="entry name" value="MUTT_NUDIX FAMILY PROTEIN"/>
    <property type="match status" value="1"/>
</dbReference>
<comment type="caution">
    <text evidence="4">The sequence shown here is derived from an EMBL/GenBank/DDBJ whole genome shotgun (WGS) entry which is preliminary data.</text>
</comment>
<evidence type="ECO:0000256" key="1">
    <source>
        <dbReference type="ARBA" id="ARBA00001946"/>
    </source>
</evidence>
<dbReference type="AlphaFoldDB" id="A0A4Q5J6E3"/>
<protein>
    <submittedName>
        <fullName evidence="4">NUDIX domain-containing protein</fullName>
    </submittedName>
</protein>
<dbReference type="PRINTS" id="PR00502">
    <property type="entry name" value="NUDIXFAMILY"/>
</dbReference>
<reference evidence="4 5" key="1">
    <citation type="submission" date="2019-01" db="EMBL/GenBank/DDBJ databases">
        <title>Nocardioides guangzhouensis sp. nov., an actinobacterium isolated from soil.</title>
        <authorList>
            <person name="Fu Y."/>
            <person name="Cai Y."/>
            <person name="Lin Z."/>
            <person name="Chen P."/>
        </authorList>
    </citation>
    <scope>NUCLEOTIDE SEQUENCE [LARGE SCALE GENOMIC DNA]</scope>
    <source>
        <strain evidence="4 5">NBRC 105384</strain>
    </source>
</reference>
<dbReference type="SUPFAM" id="SSF55811">
    <property type="entry name" value="Nudix"/>
    <property type="match status" value="1"/>
</dbReference>
<feature type="domain" description="Nudix hydrolase" evidence="3">
    <location>
        <begin position="4"/>
        <end position="135"/>
    </location>
</feature>
<dbReference type="EMBL" id="SDPU01000012">
    <property type="protein sequence ID" value="RYU14104.1"/>
    <property type="molecule type" value="Genomic_DNA"/>
</dbReference>
<evidence type="ECO:0000256" key="2">
    <source>
        <dbReference type="ARBA" id="ARBA00022801"/>
    </source>
</evidence>
<dbReference type="GO" id="GO:0016787">
    <property type="term" value="F:hydrolase activity"/>
    <property type="evidence" value="ECO:0007669"/>
    <property type="project" value="UniProtKB-KW"/>
</dbReference>
<dbReference type="OrthoDB" id="9786141at2"/>
<dbReference type="InterPro" id="IPR020476">
    <property type="entry name" value="Nudix_hydrolase"/>
</dbReference>
<gene>
    <name evidence="4" type="ORF">ETU37_04135</name>
</gene>
<keyword evidence="5" id="KW-1185">Reference proteome</keyword>
<dbReference type="PROSITE" id="PS51462">
    <property type="entry name" value="NUDIX"/>
    <property type="match status" value="1"/>
</dbReference>
<accession>A0A4Q5J6E3</accession>
<evidence type="ECO:0000259" key="3">
    <source>
        <dbReference type="PROSITE" id="PS51462"/>
    </source>
</evidence>
<dbReference type="Proteomes" id="UP000291189">
    <property type="component" value="Unassembled WGS sequence"/>
</dbReference>
<keyword evidence="2" id="KW-0378">Hydrolase</keyword>
<comment type="cofactor">
    <cofactor evidence="1">
        <name>Mg(2+)</name>
        <dbReference type="ChEBI" id="CHEBI:18420"/>
    </cofactor>
</comment>
<sequence length="142" mass="14758">MAGPPVPCVGAVVTDGAGRFLLVLRGREPARGLWSIPGGKVEPGESDAEATAREVLEETGLVVEVLDLVGYVERPAPGGATYAINDYRCRLAPGTDPASARAGDDADDVGWFDEAALRSLPTSPGLVDALEEWGVLRRSTAG</sequence>
<name>A0A4Q5J6E3_9ACTN</name>
<dbReference type="InterPro" id="IPR000086">
    <property type="entry name" value="NUDIX_hydrolase_dom"/>
</dbReference>